<proteinExistence type="predicted"/>
<gene>
    <name evidence="2" type="ORF">MM415A02328_0011</name>
    <name evidence="1" type="ORF">MM415B01222_0007</name>
</gene>
<accession>A0A6M3IRH7</accession>
<name>A0A6M3IRH7_9ZZZZ</name>
<organism evidence="1">
    <name type="scientific">viral metagenome</name>
    <dbReference type="NCBI Taxonomy" id="1070528"/>
    <lineage>
        <taxon>unclassified sequences</taxon>
        <taxon>metagenomes</taxon>
        <taxon>organismal metagenomes</taxon>
    </lineage>
</organism>
<dbReference type="AlphaFoldDB" id="A0A6M3IRH7"/>
<sequence length="108" mass="11846">MNLWDGDTMETTITMCDALEFYAEAANWIPQDEEGISAVDRDEGEAARDALYAKDIGDGVVLGVLKSVEYVPRTSPTEGVVYACPVCHMSEPRHGLGCAMEKALRMME</sequence>
<dbReference type="EMBL" id="MT141387">
    <property type="protein sequence ID" value="QJA59861.1"/>
    <property type="molecule type" value="Genomic_DNA"/>
</dbReference>
<protein>
    <submittedName>
        <fullName evidence="1">Uncharacterized protein</fullName>
    </submittedName>
</protein>
<reference evidence="1" key="1">
    <citation type="submission" date="2020-03" db="EMBL/GenBank/DDBJ databases">
        <title>The deep terrestrial virosphere.</title>
        <authorList>
            <person name="Holmfeldt K."/>
            <person name="Nilsson E."/>
            <person name="Simone D."/>
            <person name="Lopez-Fernandez M."/>
            <person name="Wu X."/>
            <person name="de Brujin I."/>
            <person name="Lundin D."/>
            <person name="Andersson A."/>
            <person name="Bertilsson S."/>
            <person name="Dopson M."/>
        </authorList>
    </citation>
    <scope>NUCLEOTIDE SEQUENCE</scope>
    <source>
        <strain evidence="2">MM415A02328</strain>
        <strain evidence="1">MM415B01222</strain>
    </source>
</reference>
<evidence type="ECO:0000313" key="2">
    <source>
        <dbReference type="EMBL" id="QJA73524.1"/>
    </source>
</evidence>
<evidence type="ECO:0000313" key="1">
    <source>
        <dbReference type="EMBL" id="QJA59861.1"/>
    </source>
</evidence>
<dbReference type="EMBL" id="MT142033">
    <property type="protein sequence ID" value="QJA73524.1"/>
    <property type="molecule type" value="Genomic_DNA"/>
</dbReference>